<keyword evidence="2" id="KW-0812">Transmembrane</keyword>
<sequence length="120" mass="14114">MNKISTTTKIIICACAILVLALVFKPNLSKKIYDLYKQELDGKSEIYKMKYEVLQQSIRLDSIQYVRRLDSLQKIIDAQNIDLEDANKKIEFNEKAIATYRRGNYNERFIIFSELVTRKD</sequence>
<reference evidence="3 4" key="1">
    <citation type="submission" date="2024-09" db="EMBL/GenBank/DDBJ databases">
        <authorList>
            <person name="Sun Q."/>
            <person name="Mori K."/>
        </authorList>
    </citation>
    <scope>NUCLEOTIDE SEQUENCE [LARGE SCALE GENOMIC DNA]</scope>
    <source>
        <strain evidence="3 4">CECT 8286</strain>
    </source>
</reference>
<evidence type="ECO:0000256" key="2">
    <source>
        <dbReference type="SAM" id="Phobius"/>
    </source>
</evidence>
<evidence type="ECO:0000313" key="3">
    <source>
        <dbReference type="EMBL" id="MFB9055055.1"/>
    </source>
</evidence>
<keyword evidence="1" id="KW-0175">Coiled coil</keyword>
<evidence type="ECO:0000256" key="1">
    <source>
        <dbReference type="SAM" id="Coils"/>
    </source>
</evidence>
<gene>
    <name evidence="3" type="ORF">ACFFVB_18385</name>
</gene>
<keyword evidence="4" id="KW-1185">Reference proteome</keyword>
<protein>
    <submittedName>
        <fullName evidence="3">Uncharacterized protein</fullName>
    </submittedName>
</protein>
<feature type="transmembrane region" description="Helical" evidence="2">
    <location>
        <begin position="6"/>
        <end position="24"/>
    </location>
</feature>
<comment type="caution">
    <text evidence="3">The sequence shown here is derived from an EMBL/GenBank/DDBJ whole genome shotgun (WGS) entry which is preliminary data.</text>
</comment>
<feature type="coiled-coil region" evidence="1">
    <location>
        <begin position="69"/>
        <end position="96"/>
    </location>
</feature>
<dbReference type="Proteomes" id="UP001589605">
    <property type="component" value="Unassembled WGS sequence"/>
</dbReference>
<evidence type="ECO:0000313" key="4">
    <source>
        <dbReference type="Proteomes" id="UP001589605"/>
    </source>
</evidence>
<name>A0ABV5F6M2_9FLAO</name>
<dbReference type="RefSeq" id="WP_382384739.1">
    <property type="nucleotide sequence ID" value="NZ_JBHMEZ010000032.1"/>
</dbReference>
<keyword evidence="2" id="KW-1133">Transmembrane helix</keyword>
<dbReference type="EMBL" id="JBHMEZ010000032">
    <property type="protein sequence ID" value="MFB9055055.1"/>
    <property type="molecule type" value="Genomic_DNA"/>
</dbReference>
<organism evidence="3 4">
    <name type="scientific">Formosa undariae</name>
    <dbReference type="NCBI Taxonomy" id="1325436"/>
    <lineage>
        <taxon>Bacteria</taxon>
        <taxon>Pseudomonadati</taxon>
        <taxon>Bacteroidota</taxon>
        <taxon>Flavobacteriia</taxon>
        <taxon>Flavobacteriales</taxon>
        <taxon>Flavobacteriaceae</taxon>
        <taxon>Formosa</taxon>
    </lineage>
</organism>
<proteinExistence type="predicted"/>
<keyword evidence="2" id="KW-0472">Membrane</keyword>
<accession>A0ABV5F6M2</accession>